<keyword evidence="1" id="KW-0808">Transferase</keyword>
<dbReference type="PANTHER" id="PTHR37909">
    <property type="entry name" value="S-ADENOSYL-L-METHIONINE-DEPENDENT METHYLTRANSFERASES SUPERFAMILY PROTEIN"/>
    <property type="match status" value="1"/>
</dbReference>
<dbReference type="GO" id="GO:0008168">
    <property type="term" value="F:methyltransferase activity"/>
    <property type="evidence" value="ECO:0007669"/>
    <property type="project" value="UniProtKB-KW"/>
</dbReference>
<dbReference type="PANTHER" id="PTHR37909:SF1">
    <property type="entry name" value="S-ADENOSYL-L-METHIONINE-DEPENDENT METHYLTRANSFERASES SUPERFAMILY PROTEIN"/>
    <property type="match status" value="1"/>
</dbReference>
<sequence length="224" mass="25229">MSDEVKRELDAKFLTIGLDRDYSELDANLPPDIQGWGSTSPIFENVLKFARPSLVIEIGTWKGASIIHMAKLAEAEKLDTRFICVDTWLGSNDTLWVDPNYRRSLQLKGGYPSMFRQFIANIKHAGVEDRIYPLPMTSSAAFYLLKRLSVRPDAIYVDAGHEEDEVYLDLKLYFDLLRPGGVMFGDDYSPGWPGVPAAVNRFAAERRLVLQCGSDKFIFQKGAA</sequence>
<dbReference type="EC" id="2.1.1.-" evidence="1"/>
<dbReference type="GO" id="GO:0032259">
    <property type="term" value="P:methylation"/>
    <property type="evidence" value="ECO:0007669"/>
    <property type="project" value="UniProtKB-KW"/>
</dbReference>
<organism evidence="1 2">
    <name type="scientific">Methylocapsa polymorpha</name>
    <dbReference type="NCBI Taxonomy" id="3080828"/>
    <lineage>
        <taxon>Bacteria</taxon>
        <taxon>Pseudomonadati</taxon>
        <taxon>Pseudomonadota</taxon>
        <taxon>Alphaproteobacteria</taxon>
        <taxon>Hyphomicrobiales</taxon>
        <taxon>Beijerinckiaceae</taxon>
        <taxon>Methylocapsa</taxon>
    </lineage>
</organism>
<keyword evidence="1" id="KW-0489">Methyltransferase</keyword>
<evidence type="ECO:0000313" key="2">
    <source>
        <dbReference type="Proteomes" id="UP001626536"/>
    </source>
</evidence>
<dbReference type="Proteomes" id="UP001626536">
    <property type="component" value="Chromosome"/>
</dbReference>
<name>A0ABZ0HW48_9HYPH</name>
<keyword evidence="2" id="KW-1185">Reference proteome</keyword>
<dbReference type="EMBL" id="CP136862">
    <property type="protein sequence ID" value="WOJ91136.1"/>
    <property type="molecule type" value="Genomic_DNA"/>
</dbReference>
<dbReference type="RefSeq" id="WP_407340724.1">
    <property type="nucleotide sequence ID" value="NZ_CP136862.1"/>
</dbReference>
<accession>A0ABZ0HW48</accession>
<dbReference type="SUPFAM" id="SSF53335">
    <property type="entry name" value="S-adenosyl-L-methionine-dependent methyltransferases"/>
    <property type="match status" value="1"/>
</dbReference>
<dbReference type="InterPro" id="IPR029063">
    <property type="entry name" value="SAM-dependent_MTases_sf"/>
</dbReference>
<proteinExistence type="predicted"/>
<protein>
    <submittedName>
        <fullName evidence="1">Class I SAM-dependent methyltransferase</fullName>
        <ecNumber evidence="1">2.1.1.-</ecNumber>
    </submittedName>
</protein>
<dbReference type="Gene3D" id="3.40.50.150">
    <property type="entry name" value="Vaccinia Virus protein VP39"/>
    <property type="match status" value="1"/>
</dbReference>
<evidence type="ECO:0000313" key="1">
    <source>
        <dbReference type="EMBL" id="WOJ91136.1"/>
    </source>
</evidence>
<gene>
    <name evidence="1" type="ORF">RZS28_07620</name>
</gene>
<dbReference type="Pfam" id="PF13578">
    <property type="entry name" value="Methyltransf_24"/>
    <property type="match status" value="1"/>
</dbReference>
<reference evidence="1 2" key="1">
    <citation type="submission" date="2023-10" db="EMBL/GenBank/DDBJ databases">
        <title>Novel methanotroph of the genus Methylocapsa from a subarctic wetland.</title>
        <authorList>
            <person name="Belova S.E."/>
            <person name="Oshkin I.Y."/>
            <person name="Miroshnikov K."/>
            <person name="Dedysh S.N."/>
        </authorList>
    </citation>
    <scope>NUCLEOTIDE SEQUENCE [LARGE SCALE GENOMIC DNA]</scope>
    <source>
        <strain evidence="1 2">RX1</strain>
    </source>
</reference>